<comment type="caution">
    <text evidence="1">The sequence shown here is derived from an EMBL/GenBank/DDBJ whole genome shotgun (WGS) entry which is preliminary data.</text>
</comment>
<gene>
    <name evidence="1" type="ORF">GL263_16475</name>
</gene>
<reference evidence="2" key="1">
    <citation type="journal article" date="2020" name="Syst. Appl. Microbiol.">
        <title>Streptomyces alkaliterrae sp. nov., isolated from an alkaline soil, and emended descriptions of Streptomyces alkaliphilus, Streptomyces calidiresistens and Streptomyces durbertensis.</title>
        <authorList>
            <person name="Swiecimska M."/>
            <person name="Golinska P."/>
            <person name="Nouioui I."/>
            <person name="Wypij M."/>
            <person name="Rai M."/>
            <person name="Sangal V."/>
            <person name="Goodfellow M."/>
        </authorList>
    </citation>
    <scope>NUCLEOTIDE SEQUENCE [LARGE SCALE GENOMIC DNA]</scope>
    <source>
        <strain evidence="2">DSM 104538</strain>
    </source>
</reference>
<dbReference type="EMBL" id="WMLF01000241">
    <property type="protein sequence ID" value="MBB1245154.1"/>
    <property type="molecule type" value="Genomic_DNA"/>
</dbReference>
<protein>
    <submittedName>
        <fullName evidence="1">Uncharacterized protein</fullName>
    </submittedName>
</protein>
<dbReference type="Pfam" id="PF19142">
    <property type="entry name" value="DUF5825"/>
    <property type="match status" value="1"/>
</dbReference>
<dbReference type="RefSeq" id="WP_182856482.1">
    <property type="nucleotide sequence ID" value="NZ_WMLF01000241.1"/>
</dbReference>
<evidence type="ECO:0000313" key="2">
    <source>
        <dbReference type="Proteomes" id="UP000766698"/>
    </source>
</evidence>
<proteinExistence type="predicted"/>
<feature type="non-terminal residue" evidence="1">
    <location>
        <position position="211"/>
    </location>
</feature>
<dbReference type="Proteomes" id="UP000766698">
    <property type="component" value="Unassembled WGS sequence"/>
</dbReference>
<name>A0ABR6EII2_9ACTN</name>
<sequence>MSAPTPLAVRLWRDYQDDVRRLPGMCLGTASVTGAVAATAAGFDTSGARRVELVEEVDLSSTDGAPETAVRTLRLLQELTARGIVVDWRLRLGDEPTAPALGHLYPPREIDGREDAARLRAEWARTFFLGKCSYRRGPGFLEVRDHRAGVLQRIVIDEPEYHAAISELTADDPAHQPSPDILTDSVLRDLAAESLTLRFGAHHWWAPTPVH</sequence>
<dbReference type="InterPro" id="IPR043863">
    <property type="entry name" value="DUF5825"/>
</dbReference>
<accession>A0ABR6EII2</accession>
<keyword evidence="2" id="KW-1185">Reference proteome</keyword>
<evidence type="ECO:0000313" key="1">
    <source>
        <dbReference type="EMBL" id="MBB1245154.1"/>
    </source>
</evidence>
<organism evidence="1 2">
    <name type="scientific">Streptomyces durbertensis</name>
    <dbReference type="NCBI Taxonomy" id="2448886"/>
    <lineage>
        <taxon>Bacteria</taxon>
        <taxon>Bacillati</taxon>
        <taxon>Actinomycetota</taxon>
        <taxon>Actinomycetes</taxon>
        <taxon>Kitasatosporales</taxon>
        <taxon>Streptomycetaceae</taxon>
        <taxon>Streptomyces</taxon>
    </lineage>
</organism>